<evidence type="ECO:0000313" key="1">
    <source>
        <dbReference type="EMBL" id="KKN17569.1"/>
    </source>
</evidence>
<accession>A0A0F9NHZ1</accession>
<organism evidence="1">
    <name type="scientific">marine sediment metagenome</name>
    <dbReference type="NCBI Taxonomy" id="412755"/>
    <lineage>
        <taxon>unclassified sequences</taxon>
        <taxon>metagenomes</taxon>
        <taxon>ecological metagenomes</taxon>
    </lineage>
</organism>
<gene>
    <name evidence="1" type="ORF">LCGC14_0964350</name>
</gene>
<sequence>MQKPKMVRKAVSKHSFKDMVHCNLVYSLEFVSSRHNPTDLTEFAESFRKQFDEAVSCDKSFYILESKLEIEASSNEDPDRS</sequence>
<name>A0A0F9NHZ1_9ZZZZ</name>
<reference evidence="1" key="1">
    <citation type="journal article" date="2015" name="Nature">
        <title>Complex archaea that bridge the gap between prokaryotes and eukaryotes.</title>
        <authorList>
            <person name="Spang A."/>
            <person name="Saw J.H."/>
            <person name="Jorgensen S.L."/>
            <person name="Zaremba-Niedzwiedzka K."/>
            <person name="Martijn J."/>
            <person name="Lind A.E."/>
            <person name="van Eijk R."/>
            <person name="Schleper C."/>
            <person name="Guy L."/>
            <person name="Ettema T.J."/>
        </authorList>
    </citation>
    <scope>NUCLEOTIDE SEQUENCE</scope>
</reference>
<dbReference type="EMBL" id="LAZR01003507">
    <property type="protein sequence ID" value="KKN17569.1"/>
    <property type="molecule type" value="Genomic_DNA"/>
</dbReference>
<dbReference type="AlphaFoldDB" id="A0A0F9NHZ1"/>
<proteinExistence type="predicted"/>
<comment type="caution">
    <text evidence="1">The sequence shown here is derived from an EMBL/GenBank/DDBJ whole genome shotgun (WGS) entry which is preliminary data.</text>
</comment>
<protein>
    <submittedName>
        <fullName evidence="1">Uncharacterized protein</fullName>
    </submittedName>
</protein>